<protein>
    <submittedName>
        <fullName evidence="1">Uncharacterized protein</fullName>
    </submittedName>
</protein>
<dbReference type="Proteomes" id="UP001458880">
    <property type="component" value="Unassembled WGS sequence"/>
</dbReference>
<proteinExistence type="predicted"/>
<dbReference type="AlphaFoldDB" id="A0AAW1K414"/>
<feature type="non-terminal residue" evidence="1">
    <location>
        <position position="1"/>
    </location>
</feature>
<name>A0AAW1K414_POPJA</name>
<evidence type="ECO:0000313" key="2">
    <source>
        <dbReference type="Proteomes" id="UP001458880"/>
    </source>
</evidence>
<reference evidence="1 2" key="1">
    <citation type="journal article" date="2024" name="BMC Genomics">
        <title>De novo assembly and annotation of Popillia japonica's genome with initial clues to its potential as an invasive pest.</title>
        <authorList>
            <person name="Cucini C."/>
            <person name="Boschi S."/>
            <person name="Funari R."/>
            <person name="Cardaioli E."/>
            <person name="Iannotti N."/>
            <person name="Marturano G."/>
            <person name="Paoli F."/>
            <person name="Bruttini M."/>
            <person name="Carapelli A."/>
            <person name="Frati F."/>
            <person name="Nardi F."/>
        </authorList>
    </citation>
    <scope>NUCLEOTIDE SEQUENCE [LARGE SCALE GENOMIC DNA]</scope>
    <source>
        <strain evidence="1">DMR45628</strain>
    </source>
</reference>
<accession>A0AAW1K414</accession>
<evidence type="ECO:0000313" key="1">
    <source>
        <dbReference type="EMBL" id="KAK9712338.1"/>
    </source>
</evidence>
<keyword evidence="2" id="KW-1185">Reference proteome</keyword>
<organism evidence="1 2">
    <name type="scientific">Popillia japonica</name>
    <name type="common">Japanese beetle</name>
    <dbReference type="NCBI Taxonomy" id="7064"/>
    <lineage>
        <taxon>Eukaryota</taxon>
        <taxon>Metazoa</taxon>
        <taxon>Ecdysozoa</taxon>
        <taxon>Arthropoda</taxon>
        <taxon>Hexapoda</taxon>
        <taxon>Insecta</taxon>
        <taxon>Pterygota</taxon>
        <taxon>Neoptera</taxon>
        <taxon>Endopterygota</taxon>
        <taxon>Coleoptera</taxon>
        <taxon>Polyphaga</taxon>
        <taxon>Scarabaeiformia</taxon>
        <taxon>Scarabaeidae</taxon>
        <taxon>Rutelinae</taxon>
        <taxon>Popillia</taxon>
    </lineage>
</organism>
<dbReference type="EMBL" id="JASPKY010000265">
    <property type="protein sequence ID" value="KAK9712338.1"/>
    <property type="molecule type" value="Genomic_DNA"/>
</dbReference>
<sequence length="90" mass="9896">GLTLDKLLAALEAENNVLPQNSEINIVMMLATNACADLTDEDSADEEQVTANNLPGSQLRSEAEILGDGDWEDEDDILLSRLTVIQKYYK</sequence>
<gene>
    <name evidence="1" type="ORF">QE152_g24924</name>
</gene>
<comment type="caution">
    <text evidence="1">The sequence shown here is derived from an EMBL/GenBank/DDBJ whole genome shotgun (WGS) entry which is preliminary data.</text>
</comment>